<dbReference type="KEGG" id="mym:A176_000019"/>
<dbReference type="AlphaFoldDB" id="A0A0H4X5F5"/>
<protein>
    <submittedName>
        <fullName evidence="2">Uncharacterized protein</fullName>
    </submittedName>
</protein>
<keyword evidence="1" id="KW-0472">Membrane</keyword>
<gene>
    <name evidence="2" type="ORF">A176_000019</name>
</gene>
<keyword evidence="1" id="KW-0812">Transmembrane</keyword>
<dbReference type="PATRIC" id="fig|1297742.4.peg.19"/>
<feature type="transmembrane region" description="Helical" evidence="1">
    <location>
        <begin position="17"/>
        <end position="37"/>
    </location>
</feature>
<dbReference type="EMBL" id="CP012109">
    <property type="protein sequence ID" value="AKQ63107.1"/>
    <property type="molecule type" value="Genomic_DNA"/>
</dbReference>
<dbReference type="STRING" id="1297742.A176_000019"/>
<feature type="transmembrane region" description="Helical" evidence="1">
    <location>
        <begin position="65"/>
        <end position="86"/>
    </location>
</feature>
<dbReference type="Proteomes" id="UP000009026">
    <property type="component" value="Chromosome"/>
</dbReference>
<dbReference type="RefSeq" id="WP_002638037.1">
    <property type="nucleotide sequence ID" value="NZ_CP012109.1"/>
</dbReference>
<evidence type="ECO:0000256" key="1">
    <source>
        <dbReference type="SAM" id="Phobius"/>
    </source>
</evidence>
<evidence type="ECO:0000313" key="2">
    <source>
        <dbReference type="EMBL" id="AKQ63107.1"/>
    </source>
</evidence>
<name>A0A0H4X5F5_9BACT</name>
<keyword evidence="3" id="KW-1185">Reference proteome</keyword>
<reference evidence="2 3" key="1">
    <citation type="journal article" date="2016" name="PLoS ONE">
        <title>Complete Genome Sequence and Comparative Genomics of a Novel Myxobacterium Myxococcus hansupus.</title>
        <authorList>
            <person name="Sharma G."/>
            <person name="Narwani T."/>
            <person name="Subramanian S."/>
        </authorList>
    </citation>
    <scope>NUCLEOTIDE SEQUENCE [LARGE SCALE GENOMIC DNA]</scope>
    <source>
        <strain evidence="3">mixupus</strain>
    </source>
</reference>
<sequence>MNFHDAPSPVLWWESNLWWVLACAMSVGPVVGSWLLWSPRQSGDGLLKAAVPGARRVPGWVDSAAWALMAGALMGPMLFVASWLMAELSLEPLCEVVAGGLPPFSYSPLPWFFAALGACVGGGVYVWRIRRPRDARDVLLAASSSVDPARLSA</sequence>
<accession>A0A0H4X5F5</accession>
<organism evidence="2 3">
    <name type="scientific">Pseudomyxococcus hansupus</name>
    <dbReference type="NCBI Taxonomy" id="1297742"/>
    <lineage>
        <taxon>Bacteria</taxon>
        <taxon>Pseudomonadati</taxon>
        <taxon>Myxococcota</taxon>
        <taxon>Myxococcia</taxon>
        <taxon>Myxococcales</taxon>
        <taxon>Cystobacterineae</taxon>
        <taxon>Myxococcaceae</taxon>
        <taxon>Pseudomyxococcus</taxon>
    </lineage>
</organism>
<dbReference type="OrthoDB" id="5525771at2"/>
<feature type="transmembrane region" description="Helical" evidence="1">
    <location>
        <begin position="106"/>
        <end position="127"/>
    </location>
</feature>
<evidence type="ECO:0000313" key="3">
    <source>
        <dbReference type="Proteomes" id="UP000009026"/>
    </source>
</evidence>
<keyword evidence="1" id="KW-1133">Transmembrane helix</keyword>
<proteinExistence type="predicted"/>